<evidence type="ECO:0000313" key="2">
    <source>
        <dbReference type="EMBL" id="KJP87588.1"/>
    </source>
</evidence>
<feature type="compositionally biased region" description="Polar residues" evidence="1">
    <location>
        <begin position="568"/>
        <end position="591"/>
    </location>
</feature>
<name>A0A0D9QKW9_PLAFR</name>
<reference evidence="2 3" key="1">
    <citation type="submission" date="2014-03" db="EMBL/GenBank/DDBJ databases">
        <title>The Genome Sequence of Plasmodium fragile nilgiri.</title>
        <authorList>
            <consortium name="The Broad Institute Genomics Platform"/>
            <consortium name="The Broad Institute Genome Sequencing Center for Infectious Disease"/>
            <person name="Neafsey D."/>
            <person name="Duraisingh M."/>
            <person name="Young S.K."/>
            <person name="Zeng Q."/>
            <person name="Gargeya S."/>
            <person name="Abouelleil A."/>
            <person name="Alvarado L."/>
            <person name="Chapman S.B."/>
            <person name="Gainer-Dewar J."/>
            <person name="Goldberg J."/>
            <person name="Griggs A."/>
            <person name="Gujja S."/>
            <person name="Hansen M."/>
            <person name="Howarth C."/>
            <person name="Imamovic A."/>
            <person name="Larimer J."/>
            <person name="Pearson M."/>
            <person name="Poon T.W."/>
            <person name="Priest M."/>
            <person name="Roberts A."/>
            <person name="Saif S."/>
            <person name="Shea T."/>
            <person name="Sykes S."/>
            <person name="Wortman J."/>
            <person name="Nusbaum C."/>
            <person name="Birren B."/>
        </authorList>
    </citation>
    <scope>NUCLEOTIDE SEQUENCE [LARGE SCALE GENOMIC DNA]</scope>
    <source>
        <strain evidence="3">nilgiri</strain>
    </source>
</reference>
<feature type="region of interest" description="Disordered" evidence="1">
    <location>
        <begin position="1"/>
        <end position="39"/>
    </location>
</feature>
<feature type="compositionally biased region" description="Basic and acidic residues" evidence="1">
    <location>
        <begin position="1"/>
        <end position="29"/>
    </location>
</feature>
<proteinExistence type="predicted"/>
<dbReference type="EMBL" id="KQ001672">
    <property type="protein sequence ID" value="KJP87588.1"/>
    <property type="molecule type" value="Genomic_DNA"/>
</dbReference>
<dbReference type="OrthoDB" id="392657at2759"/>
<feature type="region of interest" description="Disordered" evidence="1">
    <location>
        <begin position="168"/>
        <end position="194"/>
    </location>
</feature>
<accession>A0A0D9QKW9</accession>
<organism evidence="2 3">
    <name type="scientific">Plasmodium fragile</name>
    <dbReference type="NCBI Taxonomy" id="5857"/>
    <lineage>
        <taxon>Eukaryota</taxon>
        <taxon>Sar</taxon>
        <taxon>Alveolata</taxon>
        <taxon>Apicomplexa</taxon>
        <taxon>Aconoidasida</taxon>
        <taxon>Haemosporida</taxon>
        <taxon>Plasmodiidae</taxon>
        <taxon>Plasmodium</taxon>
        <taxon>Plasmodium (Plasmodium)</taxon>
    </lineage>
</organism>
<protein>
    <submittedName>
        <fullName evidence="2">Uncharacterized protein</fullName>
    </submittedName>
</protein>
<sequence length="744" mass="80460">MKRAKDEQTPSDEDKYEKYSLYKSDKDTPGSHAPSPSSVSTNQVESVYFVNYRAVVIKTKRYYVTQNSYMLFGDVFKIYNLKGEIKKIHAFFPGDENNLSDTLIMLKTTVIAVTTSKAEALRVADGIEMTCKICRKKRKATKFSIEGFLRKVRCDTCRVKPKNTLNKTRRANNVKEEQQAFPEDPSNTTNESSCALSTVPEMVTTGNLSRAGRKSAPLCNGVPAADGPLSDALNEPSTGAPNGLSMATTNGPSALGGSNGMGSNSASECARMHSGEANLGGKHNSGSTIHNGCLSVSAAVMNDSTMNDATMNDTTMNDATMNDAATAQQRIYAYNSKNDNNGSGTHSSFLKRGCYVGASETYAASQNNHNEQHAQNQDEIISMIIELIKYISWMQKALIRASKGNYVMDHTEINVEKISKVVHSAQVLCNKLLRQKSLVNQTGSNTRNPTNFIPMYNNNSNNLRIKYANLYGNKMNAMQNRPIETNLTNYNAVSVFNNIINHNMLSLSNCASAQRNISSAPSCSSGGSGTGSGSGSGAGSGCANGGANGTGNDSASNSTSGEGPPNERGQNGTSPNNLCNLTSVTSLTNAPGNGNGGNGNGSHGNGSNGNSSNATMDTDSSLNNLSSINNGSILPYYSNACHITCVPPSACSTRNDNRINHFIKQENNYMYTNKTSEDFSNNIQRNDKNNYYNDKQDIFFSALSKQYNSNFNISFNNINNSVSNFYRTVSKNYNIRDTILNLDK</sequence>
<evidence type="ECO:0000313" key="3">
    <source>
        <dbReference type="Proteomes" id="UP000054561"/>
    </source>
</evidence>
<evidence type="ECO:0000256" key="1">
    <source>
        <dbReference type="SAM" id="MobiDB-lite"/>
    </source>
</evidence>
<dbReference type="OMA" id="YDENHTT"/>
<feature type="compositionally biased region" description="Gly residues" evidence="1">
    <location>
        <begin position="593"/>
        <end position="607"/>
    </location>
</feature>
<feature type="compositionally biased region" description="Polar residues" evidence="1">
    <location>
        <begin position="235"/>
        <end position="250"/>
    </location>
</feature>
<dbReference type="AlphaFoldDB" id="A0A0D9QKW9"/>
<dbReference type="GeneID" id="24268070"/>
<feature type="region of interest" description="Disordered" evidence="1">
    <location>
        <begin position="227"/>
        <end position="250"/>
    </location>
</feature>
<keyword evidence="3" id="KW-1185">Reference proteome</keyword>
<dbReference type="VEuPathDB" id="PlasmoDB:AK88_02756"/>
<feature type="compositionally biased region" description="Polar residues" evidence="1">
    <location>
        <begin position="185"/>
        <end position="194"/>
    </location>
</feature>
<feature type="compositionally biased region" description="Low complexity" evidence="1">
    <location>
        <begin position="550"/>
        <end position="561"/>
    </location>
</feature>
<dbReference type="RefSeq" id="XP_012335802.1">
    <property type="nucleotide sequence ID" value="XM_012480379.1"/>
</dbReference>
<feature type="region of interest" description="Disordered" evidence="1">
    <location>
        <begin position="545"/>
        <end position="618"/>
    </location>
</feature>
<dbReference type="Proteomes" id="UP000054561">
    <property type="component" value="Unassembled WGS sequence"/>
</dbReference>
<gene>
    <name evidence="2" type="ORF">AK88_02756</name>
</gene>